<dbReference type="RefSeq" id="WP_311629097.1">
    <property type="nucleotide sequence ID" value="NZ_JAVREN010000004.1"/>
</dbReference>
<sequence>MNRLPEEDAALSERTAAQPSGCRWCGIPKRPHARRWTAAAGWHAWQAPTDAQILARMRARRARRLAARIAACAPQEARAAA</sequence>
<keyword evidence="3" id="KW-1185">Reference proteome</keyword>
<feature type="region of interest" description="Disordered" evidence="1">
    <location>
        <begin position="1"/>
        <end position="20"/>
    </location>
</feature>
<name>A0ABU2L3T8_9ACTN</name>
<comment type="caution">
    <text evidence="2">The sequence shown here is derived from an EMBL/GenBank/DDBJ whole genome shotgun (WGS) entry which is preliminary data.</text>
</comment>
<accession>A0ABU2L3T8</accession>
<reference evidence="3" key="1">
    <citation type="submission" date="2023-07" db="EMBL/GenBank/DDBJ databases">
        <title>30 novel species of actinomycetes from the DSMZ collection.</title>
        <authorList>
            <person name="Nouioui I."/>
        </authorList>
    </citation>
    <scope>NUCLEOTIDE SEQUENCE [LARGE SCALE GENOMIC DNA]</scope>
    <source>
        <strain evidence="3">DSM 44917</strain>
    </source>
</reference>
<proteinExistence type="predicted"/>
<dbReference type="Proteomes" id="UP001183388">
    <property type="component" value="Unassembled WGS sequence"/>
</dbReference>
<protein>
    <recommendedName>
        <fullName evidence="4">Dehydrogenase</fullName>
    </recommendedName>
</protein>
<evidence type="ECO:0000256" key="1">
    <source>
        <dbReference type="SAM" id="MobiDB-lite"/>
    </source>
</evidence>
<evidence type="ECO:0000313" key="3">
    <source>
        <dbReference type="Proteomes" id="UP001183388"/>
    </source>
</evidence>
<gene>
    <name evidence="2" type="ORF">RM780_04265</name>
</gene>
<organism evidence="2 3">
    <name type="scientific">Streptomyces boetiae</name>
    <dbReference type="NCBI Taxonomy" id="3075541"/>
    <lineage>
        <taxon>Bacteria</taxon>
        <taxon>Bacillati</taxon>
        <taxon>Actinomycetota</taxon>
        <taxon>Actinomycetes</taxon>
        <taxon>Kitasatosporales</taxon>
        <taxon>Streptomycetaceae</taxon>
        <taxon>Streptomyces</taxon>
    </lineage>
</organism>
<dbReference type="EMBL" id="JAVREN010000004">
    <property type="protein sequence ID" value="MDT0306177.1"/>
    <property type="molecule type" value="Genomic_DNA"/>
</dbReference>
<evidence type="ECO:0008006" key="4">
    <source>
        <dbReference type="Google" id="ProtNLM"/>
    </source>
</evidence>
<evidence type="ECO:0000313" key="2">
    <source>
        <dbReference type="EMBL" id="MDT0306177.1"/>
    </source>
</evidence>